<dbReference type="AlphaFoldDB" id="A0A173SAZ7"/>
<evidence type="ECO:0000256" key="1">
    <source>
        <dbReference type="SAM" id="MobiDB-lite"/>
    </source>
</evidence>
<dbReference type="Proteomes" id="UP000095350">
    <property type="component" value="Unassembled WGS sequence"/>
</dbReference>
<proteinExistence type="predicted"/>
<dbReference type="STRING" id="166486.ERS852572_00880"/>
<evidence type="ECO:0000313" key="2">
    <source>
        <dbReference type="EMBL" id="CUM87704.1"/>
    </source>
</evidence>
<gene>
    <name evidence="2" type="ORF">ERS852572_00880</name>
</gene>
<reference evidence="2 3" key="1">
    <citation type="submission" date="2015-09" db="EMBL/GenBank/DDBJ databases">
        <authorList>
            <consortium name="Pathogen Informatics"/>
        </authorList>
    </citation>
    <scope>NUCLEOTIDE SEQUENCE [LARGE SCALE GENOMIC DNA]</scope>
    <source>
        <strain evidence="2 3">2789STDY5834960</strain>
    </source>
</reference>
<evidence type="ECO:0000313" key="3">
    <source>
        <dbReference type="Proteomes" id="UP000095350"/>
    </source>
</evidence>
<protein>
    <submittedName>
        <fullName evidence="2">Uncharacterized protein</fullName>
    </submittedName>
</protein>
<name>A0A173SAZ7_9FIRM</name>
<feature type="region of interest" description="Disordered" evidence="1">
    <location>
        <begin position="19"/>
        <end position="40"/>
    </location>
</feature>
<sequence length="117" mass="13863">MFYGAAFDEFNREWQGIASEEQTETASHKEEQEIPPDYTKMSIQERVRQLPTPTDDTSQEFEAYKNRMGYDAAKMKSIRYKMSVYDEFLEELEARKKYHGTKAYGRQGTRKRGREGR</sequence>
<accession>A0A173SAZ7</accession>
<dbReference type="EMBL" id="CYXZ01000006">
    <property type="protein sequence ID" value="CUM87704.1"/>
    <property type="molecule type" value="Genomic_DNA"/>
</dbReference>
<organism evidence="2 3">
    <name type="scientific">Roseburia intestinalis</name>
    <dbReference type="NCBI Taxonomy" id="166486"/>
    <lineage>
        <taxon>Bacteria</taxon>
        <taxon>Bacillati</taxon>
        <taxon>Bacillota</taxon>
        <taxon>Clostridia</taxon>
        <taxon>Lachnospirales</taxon>
        <taxon>Lachnospiraceae</taxon>
        <taxon>Roseburia</taxon>
    </lineage>
</organism>
<dbReference type="RefSeq" id="WP_055193457.1">
    <property type="nucleotide sequence ID" value="NZ_CABIYH010000006.1"/>
</dbReference>
<dbReference type="PaxDb" id="166486-ERS852572_00880"/>
<dbReference type="OrthoDB" id="2059742at2"/>